<accession>A0A553PI56</accession>
<evidence type="ECO:0000256" key="2">
    <source>
        <dbReference type="ARBA" id="ARBA00010663"/>
    </source>
</evidence>
<comment type="subcellular location">
    <subcellularLocation>
        <location evidence="1">Membrane</location>
    </subcellularLocation>
</comment>
<comment type="caution">
    <text evidence="9">The sequence shown here is derived from an EMBL/GenBank/DDBJ whole genome shotgun (WGS) entry which is preliminary data.</text>
</comment>
<feature type="transmembrane region" description="Helical" evidence="7">
    <location>
        <begin position="217"/>
        <end position="240"/>
    </location>
</feature>
<feature type="transmembrane region" description="Helical" evidence="7">
    <location>
        <begin position="109"/>
        <end position="136"/>
    </location>
</feature>
<feature type="region of interest" description="Disordered" evidence="6">
    <location>
        <begin position="334"/>
        <end position="364"/>
    </location>
</feature>
<comment type="similarity">
    <text evidence="2">Belongs to the G-protein coupled receptor 1 family.</text>
</comment>
<evidence type="ECO:0000259" key="8">
    <source>
        <dbReference type="PROSITE" id="PS50262"/>
    </source>
</evidence>
<keyword evidence="10" id="KW-1185">Reference proteome</keyword>
<evidence type="ECO:0000313" key="9">
    <source>
        <dbReference type="EMBL" id="TRY77347.1"/>
    </source>
</evidence>
<dbReference type="SUPFAM" id="SSF81321">
    <property type="entry name" value="Family A G protein-coupled receptor-like"/>
    <property type="match status" value="1"/>
</dbReference>
<dbReference type="InterPro" id="IPR017452">
    <property type="entry name" value="GPCR_Rhodpsn_7TM"/>
</dbReference>
<feature type="transmembrane region" description="Helical" evidence="7">
    <location>
        <begin position="33"/>
        <end position="59"/>
    </location>
</feature>
<evidence type="ECO:0000313" key="10">
    <source>
        <dbReference type="Proteomes" id="UP000318571"/>
    </source>
</evidence>
<feature type="compositionally biased region" description="Polar residues" evidence="6">
    <location>
        <begin position="291"/>
        <end position="308"/>
    </location>
</feature>
<dbReference type="EMBL" id="VCGU01000004">
    <property type="protein sequence ID" value="TRY77347.1"/>
    <property type="molecule type" value="Genomic_DNA"/>
</dbReference>
<evidence type="ECO:0000256" key="5">
    <source>
        <dbReference type="ARBA" id="ARBA00023136"/>
    </source>
</evidence>
<dbReference type="Gene3D" id="1.20.1070.10">
    <property type="entry name" value="Rhodopsin 7-helix transmembrane proteins"/>
    <property type="match status" value="1"/>
</dbReference>
<feature type="transmembrane region" description="Helical" evidence="7">
    <location>
        <begin position="157"/>
        <end position="177"/>
    </location>
</feature>
<proteinExistence type="inferred from homology"/>
<dbReference type="GO" id="GO:0016020">
    <property type="term" value="C:membrane"/>
    <property type="evidence" value="ECO:0007669"/>
    <property type="project" value="UniProtKB-SubCell"/>
</dbReference>
<keyword evidence="3 7" id="KW-0812">Transmembrane</keyword>
<feature type="domain" description="G-protein coupled receptors family 1 profile" evidence="8">
    <location>
        <begin position="52"/>
        <end position="432"/>
    </location>
</feature>
<feature type="transmembrane region" description="Helical" evidence="7">
    <location>
        <begin position="402"/>
        <end position="423"/>
    </location>
</feature>
<evidence type="ECO:0000256" key="6">
    <source>
        <dbReference type="SAM" id="MobiDB-lite"/>
    </source>
</evidence>
<dbReference type="STRING" id="6832.A0A553PI56"/>
<evidence type="ECO:0000256" key="4">
    <source>
        <dbReference type="ARBA" id="ARBA00022989"/>
    </source>
</evidence>
<dbReference type="InterPro" id="IPR052954">
    <property type="entry name" value="GPCR-Ligand_Int"/>
</dbReference>
<dbReference type="PRINTS" id="PR00237">
    <property type="entry name" value="GPCRRHODOPSN"/>
</dbReference>
<dbReference type="CDD" id="cd14978">
    <property type="entry name" value="7tmA_FMRFamide_R-like"/>
    <property type="match status" value="1"/>
</dbReference>
<keyword evidence="5 7" id="KW-0472">Membrane</keyword>
<dbReference type="PANTHER" id="PTHR46641">
    <property type="entry name" value="FMRFAMIDE RECEPTOR-RELATED"/>
    <property type="match status" value="1"/>
</dbReference>
<gene>
    <name evidence="9" type="ORF">TCAL_12232</name>
</gene>
<evidence type="ECO:0000256" key="1">
    <source>
        <dbReference type="ARBA" id="ARBA00004370"/>
    </source>
</evidence>
<reference evidence="9 10" key="1">
    <citation type="journal article" date="2018" name="Nat. Ecol. Evol.">
        <title>Genomic signatures of mitonuclear coevolution across populations of Tigriopus californicus.</title>
        <authorList>
            <person name="Barreto F.S."/>
            <person name="Watson E.T."/>
            <person name="Lima T.G."/>
            <person name="Willett C.S."/>
            <person name="Edmands S."/>
            <person name="Li W."/>
            <person name="Burton R.S."/>
        </authorList>
    </citation>
    <scope>NUCLEOTIDE SEQUENCE [LARGE SCALE GENOMIC DNA]</scope>
    <source>
        <strain evidence="9 10">San Diego</strain>
    </source>
</reference>
<dbReference type="PROSITE" id="PS50262">
    <property type="entry name" value="G_PROTEIN_RECEP_F1_2"/>
    <property type="match status" value="1"/>
</dbReference>
<feature type="transmembrane region" description="Helical" evidence="7">
    <location>
        <begin position="71"/>
        <end position="89"/>
    </location>
</feature>
<dbReference type="InterPro" id="IPR000276">
    <property type="entry name" value="GPCR_Rhodpsn"/>
</dbReference>
<dbReference type="Proteomes" id="UP000318571">
    <property type="component" value="Chromosome 5"/>
</dbReference>
<name>A0A553PI56_TIGCA</name>
<feature type="compositionally biased region" description="Polar residues" evidence="6">
    <location>
        <begin position="267"/>
        <end position="284"/>
    </location>
</feature>
<protein>
    <recommendedName>
        <fullName evidence="8">G-protein coupled receptors family 1 profile domain-containing protein</fullName>
    </recommendedName>
</protein>
<organism evidence="9 10">
    <name type="scientific">Tigriopus californicus</name>
    <name type="common">Marine copepod</name>
    <dbReference type="NCBI Taxonomy" id="6832"/>
    <lineage>
        <taxon>Eukaryota</taxon>
        <taxon>Metazoa</taxon>
        <taxon>Ecdysozoa</taxon>
        <taxon>Arthropoda</taxon>
        <taxon>Crustacea</taxon>
        <taxon>Multicrustacea</taxon>
        <taxon>Hexanauplia</taxon>
        <taxon>Copepoda</taxon>
        <taxon>Harpacticoida</taxon>
        <taxon>Harpacticidae</taxon>
        <taxon>Tigriopus</taxon>
    </lineage>
</organism>
<feature type="region of interest" description="Disordered" evidence="6">
    <location>
        <begin position="267"/>
        <end position="311"/>
    </location>
</feature>
<dbReference type="AlphaFoldDB" id="A0A553PI56"/>
<dbReference type="OMA" id="HEMLVIR"/>
<sequence length="432" mass="48888">MNTSIVQNIDLMAEEQLDCPVFSEASGHVLDRFSFWVEGVILCVFAVAGIIGNSISAIILSGKNMRNSFNLLLIALAIYDNTYLFGSILESFRKRFDMLSDIHILLFPYFLYPVQMIAMTGSILMTVAIALERYVAVHYPINYNLAMNDSRALKARLCRYLLPVICLSVAMNVTKFFEIEIHYADMPNSDTNTTISKPVLNITEFRMNPTYSIYFNWFRFGSLGVIPFVLLVFFNFRIYMDIRRRRARKKANRPTLSQMNPTIHATSLSTLNRSAPPSQISTPPKSRHPGQIQTTKFMSKPPQKSFSNGHLEINPHGAEVDDVSELNQSMVMSHNRRSGSIPRDDIQGDPDESQPMTSPHKDMPKNVSFVKLTKSNWKGKVAVVQNAIVAANDARRRVETNLAAIMMGYVVVFLICHSPRILLNIHELATIR</sequence>
<dbReference type="PANTHER" id="PTHR46641:SF2">
    <property type="entry name" value="FMRFAMIDE RECEPTOR"/>
    <property type="match status" value="1"/>
</dbReference>
<evidence type="ECO:0000256" key="3">
    <source>
        <dbReference type="ARBA" id="ARBA00022692"/>
    </source>
</evidence>
<dbReference type="GO" id="GO:0004930">
    <property type="term" value="F:G protein-coupled receptor activity"/>
    <property type="evidence" value="ECO:0007669"/>
    <property type="project" value="InterPro"/>
</dbReference>
<keyword evidence="4 7" id="KW-1133">Transmembrane helix</keyword>
<dbReference type="Pfam" id="PF00001">
    <property type="entry name" value="7tm_1"/>
    <property type="match status" value="1"/>
</dbReference>
<evidence type="ECO:0000256" key="7">
    <source>
        <dbReference type="SAM" id="Phobius"/>
    </source>
</evidence>